<dbReference type="PANTHER" id="PTHR24305">
    <property type="entry name" value="CYTOCHROME P450"/>
    <property type="match status" value="1"/>
</dbReference>
<dbReference type="InterPro" id="IPR036396">
    <property type="entry name" value="Cyt_P450_sf"/>
</dbReference>
<dbReference type="GO" id="GO:0020037">
    <property type="term" value="F:heme binding"/>
    <property type="evidence" value="ECO:0007669"/>
    <property type="project" value="InterPro"/>
</dbReference>
<keyword evidence="9" id="KW-1185">Reference proteome</keyword>
<dbReference type="Pfam" id="PF00067">
    <property type="entry name" value="p450"/>
    <property type="match status" value="1"/>
</dbReference>
<comment type="caution">
    <text evidence="8">The sequence shown here is derived from an EMBL/GenBank/DDBJ whole genome shotgun (WGS) entry which is preliminary data.</text>
</comment>
<evidence type="ECO:0000256" key="7">
    <source>
        <dbReference type="SAM" id="Phobius"/>
    </source>
</evidence>
<name>A0A8H5FU12_9AGAR</name>
<keyword evidence="7" id="KW-0812">Transmembrane</keyword>
<evidence type="ECO:0000313" key="8">
    <source>
        <dbReference type="EMBL" id="KAF5348717.1"/>
    </source>
</evidence>
<keyword evidence="3 5" id="KW-0479">Metal-binding</keyword>
<evidence type="ECO:0000256" key="1">
    <source>
        <dbReference type="ARBA" id="ARBA00001971"/>
    </source>
</evidence>
<dbReference type="PRINTS" id="PR00463">
    <property type="entry name" value="EP450I"/>
</dbReference>
<accession>A0A8H5FU12</accession>
<evidence type="ECO:0008006" key="10">
    <source>
        <dbReference type="Google" id="ProtNLM"/>
    </source>
</evidence>
<dbReference type="InterPro" id="IPR001128">
    <property type="entry name" value="Cyt_P450"/>
</dbReference>
<dbReference type="GO" id="GO:0005506">
    <property type="term" value="F:iron ion binding"/>
    <property type="evidence" value="ECO:0007669"/>
    <property type="project" value="InterPro"/>
</dbReference>
<keyword evidence="4 5" id="KW-0408">Iron</keyword>
<keyword evidence="6" id="KW-0560">Oxidoreductase</keyword>
<feature type="binding site" description="axial binding residue" evidence="5">
    <location>
        <position position="473"/>
    </location>
    <ligand>
        <name>heme</name>
        <dbReference type="ChEBI" id="CHEBI:30413"/>
    </ligand>
    <ligandPart>
        <name>Fe</name>
        <dbReference type="ChEBI" id="CHEBI:18248"/>
    </ligandPart>
</feature>
<keyword evidence="7" id="KW-0472">Membrane</keyword>
<dbReference type="GO" id="GO:0016705">
    <property type="term" value="F:oxidoreductase activity, acting on paired donors, with incorporation or reduction of molecular oxygen"/>
    <property type="evidence" value="ECO:0007669"/>
    <property type="project" value="InterPro"/>
</dbReference>
<dbReference type="Gene3D" id="1.10.630.10">
    <property type="entry name" value="Cytochrome P450"/>
    <property type="match status" value="1"/>
</dbReference>
<dbReference type="CDD" id="cd11062">
    <property type="entry name" value="CYP58-like"/>
    <property type="match status" value="1"/>
</dbReference>
<dbReference type="EMBL" id="JAACJM010000085">
    <property type="protein sequence ID" value="KAF5348717.1"/>
    <property type="molecule type" value="Genomic_DNA"/>
</dbReference>
<sequence length="528" mass="60026">MVQVTYSRMFYTILIEVHPLNGAPLSSTNMYSYPTILLTSLSAWVLTIIAYRLLFSPLRKFPGPLLAAVTYFYEGYFDLVGNGSFLSHIEHLHAQYGPVIRVGPNTLHFSNPEAYADIYTQGTFNKSRRLYDCFFHAYESSVAFLEPEKSRLRRNLLNPLFSRRAILNLRHVIQAKVDRFVLLMKNHPDGGPIDFSLAIRALTMEVITSYCFASSYAPLEYPDFRHPLVVGNLQFINNFSSMKWLLPLFRLGLAIPHSIIKRANNPVLTAYIEMKQDFEDRIERYLQDESTLENEEHETIFHHLILPQTKEGINRSLRPSKKSLIDEAFMLIGAGSDTVANACGIGLVHALSDVSIGRKLKEELRQAWPDEDSPLELHLLEQLPYLTAFIKEALRTSYGVVTPLPRVVGPSGATIGGVHIPGGTDVQMSSVFLHDNPTVFQDPKTFSPERWLVSDTRIMESYLVPFSKGPRMCLGINLAWCELYLILGNIFRRLDLTLYDTTVEDFKNFKDTFVPAWSKHIKVTVNPS</sequence>
<evidence type="ECO:0000256" key="5">
    <source>
        <dbReference type="PIRSR" id="PIRSR602401-1"/>
    </source>
</evidence>
<comment type="cofactor">
    <cofactor evidence="1 5">
        <name>heme</name>
        <dbReference type="ChEBI" id="CHEBI:30413"/>
    </cofactor>
</comment>
<dbReference type="InterPro" id="IPR017972">
    <property type="entry name" value="Cyt_P450_CS"/>
</dbReference>
<feature type="transmembrane region" description="Helical" evidence="7">
    <location>
        <begin position="31"/>
        <end position="54"/>
    </location>
</feature>
<evidence type="ECO:0000256" key="2">
    <source>
        <dbReference type="ARBA" id="ARBA00005179"/>
    </source>
</evidence>
<dbReference type="SUPFAM" id="SSF48264">
    <property type="entry name" value="Cytochrome P450"/>
    <property type="match status" value="1"/>
</dbReference>
<dbReference type="PROSITE" id="PS00086">
    <property type="entry name" value="CYTOCHROME_P450"/>
    <property type="match status" value="1"/>
</dbReference>
<keyword evidence="7" id="KW-1133">Transmembrane helix</keyword>
<evidence type="ECO:0000256" key="3">
    <source>
        <dbReference type="ARBA" id="ARBA00022723"/>
    </source>
</evidence>
<comment type="pathway">
    <text evidence="2">Secondary metabolite biosynthesis.</text>
</comment>
<dbReference type="AlphaFoldDB" id="A0A8H5FU12"/>
<dbReference type="InterPro" id="IPR050121">
    <property type="entry name" value="Cytochrome_P450_monoxygenase"/>
</dbReference>
<dbReference type="OrthoDB" id="1470350at2759"/>
<dbReference type="GO" id="GO:0004497">
    <property type="term" value="F:monooxygenase activity"/>
    <property type="evidence" value="ECO:0007669"/>
    <property type="project" value="UniProtKB-KW"/>
</dbReference>
<protein>
    <recommendedName>
        <fullName evidence="10">Cytochrome P450</fullName>
    </recommendedName>
</protein>
<reference evidence="8 9" key="1">
    <citation type="journal article" date="2020" name="ISME J.">
        <title>Uncovering the hidden diversity of litter-decomposition mechanisms in mushroom-forming fungi.</title>
        <authorList>
            <person name="Floudas D."/>
            <person name="Bentzer J."/>
            <person name="Ahren D."/>
            <person name="Johansson T."/>
            <person name="Persson P."/>
            <person name="Tunlid A."/>
        </authorList>
    </citation>
    <scope>NUCLEOTIDE SEQUENCE [LARGE SCALE GENOMIC DNA]</scope>
    <source>
        <strain evidence="8 9">CBS 291.85</strain>
    </source>
</reference>
<gene>
    <name evidence="8" type="ORF">D9758_006751</name>
</gene>
<keyword evidence="5 6" id="KW-0349">Heme</keyword>
<evidence type="ECO:0000256" key="6">
    <source>
        <dbReference type="RuleBase" id="RU000461"/>
    </source>
</evidence>
<evidence type="ECO:0000313" key="9">
    <source>
        <dbReference type="Proteomes" id="UP000559256"/>
    </source>
</evidence>
<organism evidence="8 9">
    <name type="scientific">Tetrapyrgos nigripes</name>
    <dbReference type="NCBI Taxonomy" id="182062"/>
    <lineage>
        <taxon>Eukaryota</taxon>
        <taxon>Fungi</taxon>
        <taxon>Dikarya</taxon>
        <taxon>Basidiomycota</taxon>
        <taxon>Agaricomycotina</taxon>
        <taxon>Agaricomycetes</taxon>
        <taxon>Agaricomycetidae</taxon>
        <taxon>Agaricales</taxon>
        <taxon>Marasmiineae</taxon>
        <taxon>Marasmiaceae</taxon>
        <taxon>Tetrapyrgos</taxon>
    </lineage>
</organism>
<dbReference type="InterPro" id="IPR002401">
    <property type="entry name" value="Cyt_P450_E_grp-I"/>
</dbReference>
<dbReference type="Proteomes" id="UP000559256">
    <property type="component" value="Unassembled WGS sequence"/>
</dbReference>
<evidence type="ECO:0000256" key="4">
    <source>
        <dbReference type="ARBA" id="ARBA00023004"/>
    </source>
</evidence>
<keyword evidence="6" id="KW-0503">Monooxygenase</keyword>
<dbReference type="PANTHER" id="PTHR24305:SF152">
    <property type="entry name" value="P450, PUTATIVE (EUROFUNG)-RELATED"/>
    <property type="match status" value="1"/>
</dbReference>
<comment type="similarity">
    <text evidence="6">Belongs to the cytochrome P450 family.</text>
</comment>
<proteinExistence type="inferred from homology"/>